<proteinExistence type="predicted"/>
<evidence type="ECO:0000313" key="2">
    <source>
        <dbReference type="Proteomes" id="UP000284366"/>
    </source>
</evidence>
<comment type="caution">
    <text evidence="1">The sequence shown here is derived from an EMBL/GenBank/DDBJ whole genome shotgun (WGS) entry which is preliminary data.</text>
</comment>
<dbReference type="AlphaFoldDB" id="A0A412Y6N4"/>
<gene>
    <name evidence="1" type="ORF">DWW09_11080</name>
</gene>
<sequence length="61" mass="7234">IAYYPHPKSCIYKLNSSYLCTECEDKLRLGIKNKQVYFILLPACIIFAPKYKDIQRFNEDI</sequence>
<accession>A0A412Y6N4</accession>
<dbReference type="EMBL" id="QRZG01000017">
    <property type="protein sequence ID" value="RGV53071.1"/>
    <property type="molecule type" value="Genomic_DNA"/>
</dbReference>
<feature type="non-terminal residue" evidence="1">
    <location>
        <position position="1"/>
    </location>
</feature>
<name>A0A412Y6N4_9BACE</name>
<protein>
    <submittedName>
        <fullName evidence="1">Uncharacterized protein</fullName>
    </submittedName>
</protein>
<reference evidence="1 2" key="1">
    <citation type="submission" date="2018-08" db="EMBL/GenBank/DDBJ databases">
        <title>A genome reference for cultivated species of the human gut microbiota.</title>
        <authorList>
            <person name="Zou Y."/>
            <person name="Xue W."/>
            <person name="Luo G."/>
        </authorList>
    </citation>
    <scope>NUCLEOTIDE SEQUENCE [LARGE SCALE GENOMIC DNA]</scope>
    <source>
        <strain evidence="1 2">AF14-27</strain>
    </source>
</reference>
<dbReference type="RefSeq" id="WP_220399864.1">
    <property type="nucleotide sequence ID" value="NZ_QRZG01000017.1"/>
</dbReference>
<evidence type="ECO:0000313" key="1">
    <source>
        <dbReference type="EMBL" id="RGV53071.1"/>
    </source>
</evidence>
<organism evidence="1 2">
    <name type="scientific">Bacteroides clarus</name>
    <dbReference type="NCBI Taxonomy" id="626929"/>
    <lineage>
        <taxon>Bacteria</taxon>
        <taxon>Pseudomonadati</taxon>
        <taxon>Bacteroidota</taxon>
        <taxon>Bacteroidia</taxon>
        <taxon>Bacteroidales</taxon>
        <taxon>Bacteroidaceae</taxon>
        <taxon>Bacteroides</taxon>
    </lineage>
</organism>
<dbReference type="Proteomes" id="UP000284366">
    <property type="component" value="Unassembled WGS sequence"/>
</dbReference>